<comment type="caution">
    <text evidence="2">The sequence shown here is derived from an EMBL/GenBank/DDBJ whole genome shotgun (WGS) entry which is preliminary data.</text>
</comment>
<keyword evidence="3" id="KW-1185">Reference proteome</keyword>
<reference evidence="2 3" key="1">
    <citation type="journal article" date="2024" name="BMC Genomics">
        <title>De novo assembly and annotation of Popillia japonica's genome with initial clues to its potential as an invasive pest.</title>
        <authorList>
            <person name="Cucini C."/>
            <person name="Boschi S."/>
            <person name="Funari R."/>
            <person name="Cardaioli E."/>
            <person name="Iannotti N."/>
            <person name="Marturano G."/>
            <person name="Paoli F."/>
            <person name="Bruttini M."/>
            <person name="Carapelli A."/>
            <person name="Frati F."/>
            <person name="Nardi F."/>
        </authorList>
    </citation>
    <scope>NUCLEOTIDE SEQUENCE [LARGE SCALE GENOMIC DNA]</scope>
    <source>
        <strain evidence="2">DMR45628</strain>
    </source>
</reference>
<proteinExistence type="predicted"/>
<evidence type="ECO:0000256" key="1">
    <source>
        <dbReference type="SAM" id="Phobius"/>
    </source>
</evidence>
<dbReference type="EMBL" id="JASPKY010000298">
    <property type="protein sequence ID" value="KAK9710077.1"/>
    <property type="molecule type" value="Genomic_DNA"/>
</dbReference>
<keyword evidence="1" id="KW-1133">Transmembrane helix</keyword>
<organism evidence="2 3">
    <name type="scientific">Popillia japonica</name>
    <name type="common">Japanese beetle</name>
    <dbReference type="NCBI Taxonomy" id="7064"/>
    <lineage>
        <taxon>Eukaryota</taxon>
        <taxon>Metazoa</taxon>
        <taxon>Ecdysozoa</taxon>
        <taxon>Arthropoda</taxon>
        <taxon>Hexapoda</taxon>
        <taxon>Insecta</taxon>
        <taxon>Pterygota</taxon>
        <taxon>Neoptera</taxon>
        <taxon>Endopterygota</taxon>
        <taxon>Coleoptera</taxon>
        <taxon>Polyphaga</taxon>
        <taxon>Scarabaeiformia</taxon>
        <taxon>Scarabaeidae</taxon>
        <taxon>Rutelinae</taxon>
        <taxon>Popillia</taxon>
    </lineage>
</organism>
<dbReference type="AlphaFoldDB" id="A0AAW1JZT1"/>
<evidence type="ECO:0000313" key="2">
    <source>
        <dbReference type="EMBL" id="KAK9710077.1"/>
    </source>
</evidence>
<feature type="transmembrane region" description="Helical" evidence="1">
    <location>
        <begin position="12"/>
        <end position="29"/>
    </location>
</feature>
<accession>A0AAW1JZT1</accession>
<keyword evidence="1" id="KW-0812">Transmembrane</keyword>
<gene>
    <name evidence="2" type="ORF">QE152_g26220</name>
</gene>
<evidence type="ECO:0000313" key="3">
    <source>
        <dbReference type="Proteomes" id="UP001458880"/>
    </source>
</evidence>
<keyword evidence="1" id="KW-0472">Membrane</keyword>
<dbReference type="Proteomes" id="UP001458880">
    <property type="component" value="Unassembled WGS sequence"/>
</dbReference>
<protein>
    <submittedName>
        <fullName evidence="2">Uncharacterized protein</fullName>
    </submittedName>
</protein>
<sequence>MYKDSPNNFIDIFLFRLFGSNLYLTILMFKLNGLFLSRHEWIFVENPQLMVTLTNLRKAIRKLENLTVKGAILHVVGSSRFGSVALKMLWPFIPEQIQNKVITICIALVACGTILAQF</sequence>
<name>A0AAW1JZT1_POPJA</name>